<dbReference type="SUPFAM" id="SSF46785">
    <property type="entry name" value="Winged helix' DNA-binding domain"/>
    <property type="match status" value="1"/>
</dbReference>
<evidence type="ECO:0000256" key="4">
    <source>
        <dbReference type="ARBA" id="ARBA00023163"/>
    </source>
</evidence>
<dbReference type="Gene3D" id="3.40.190.290">
    <property type="match status" value="1"/>
</dbReference>
<dbReference type="PROSITE" id="PS50931">
    <property type="entry name" value="HTH_LYSR"/>
    <property type="match status" value="1"/>
</dbReference>
<dbReference type="Pfam" id="PF00126">
    <property type="entry name" value="HTH_1"/>
    <property type="match status" value="1"/>
</dbReference>
<evidence type="ECO:0000313" key="6">
    <source>
        <dbReference type="EMBL" id="SFD52452.1"/>
    </source>
</evidence>
<dbReference type="CDD" id="cd08422">
    <property type="entry name" value="PBP2_CrgA_like"/>
    <property type="match status" value="1"/>
</dbReference>
<evidence type="ECO:0000313" key="7">
    <source>
        <dbReference type="Proteomes" id="UP000199517"/>
    </source>
</evidence>
<dbReference type="InterPro" id="IPR036390">
    <property type="entry name" value="WH_DNA-bd_sf"/>
</dbReference>
<sequence length="324" mass="35005">MTTTAAPTLPSGTDRIELLQTFVRIVESGSLSAAAQQLATTQPTVSRRLQTLERGLGLRLLQRSTHGMKLTEDGERCLAHAKELLGNWRAMESDLRGAQDTPRGTLRVQAPHAFGQDQLIVPLTAYLRRYPDVSVEWLLHDRQPDFIAEGLDCAVQVGPVADPSVIAQRIAEVPRIVVASPALLERHGGAPAHPRALLALPWLALRTYYLREVVLHPAEGGAPPLRAGSANGAETLPIQPRMATDSLYALRNAALAGLGVALVSAWVVQDDLAAGRLVHIVPGWLAAALPVHLVYPPTRHPPARLRAFLETLREAIPSIAGMRV</sequence>
<dbReference type="PANTHER" id="PTHR30537:SF5">
    <property type="entry name" value="HTH-TYPE TRANSCRIPTIONAL ACTIVATOR TTDR-RELATED"/>
    <property type="match status" value="1"/>
</dbReference>
<keyword evidence="2" id="KW-0805">Transcription regulation</keyword>
<dbReference type="STRING" id="32040.SAMN04489710_10359"/>
<dbReference type="PRINTS" id="PR00039">
    <property type="entry name" value="HTHLYSR"/>
</dbReference>
<evidence type="ECO:0000256" key="1">
    <source>
        <dbReference type="ARBA" id="ARBA00009437"/>
    </source>
</evidence>
<reference evidence="7" key="1">
    <citation type="submission" date="2016-10" db="EMBL/GenBank/DDBJ databases">
        <authorList>
            <person name="Varghese N."/>
            <person name="Submissions S."/>
        </authorList>
    </citation>
    <scope>NUCLEOTIDE SEQUENCE [LARGE SCALE GENOMIC DNA]</scope>
    <source>
        <strain evidence="7">DSM 7481</strain>
    </source>
</reference>
<dbReference type="FunFam" id="1.10.10.10:FF:000001">
    <property type="entry name" value="LysR family transcriptional regulator"/>
    <property type="match status" value="1"/>
</dbReference>
<keyword evidence="3 6" id="KW-0238">DNA-binding</keyword>
<accession>A0A1I1T1C7</accession>
<organism evidence="6 7">
    <name type="scientific">Paracidovorax konjaci</name>
    <dbReference type="NCBI Taxonomy" id="32040"/>
    <lineage>
        <taxon>Bacteria</taxon>
        <taxon>Pseudomonadati</taxon>
        <taxon>Pseudomonadota</taxon>
        <taxon>Betaproteobacteria</taxon>
        <taxon>Burkholderiales</taxon>
        <taxon>Comamonadaceae</taxon>
        <taxon>Paracidovorax</taxon>
    </lineage>
</organism>
<dbReference type="EMBL" id="FOMQ01000003">
    <property type="protein sequence ID" value="SFD52452.1"/>
    <property type="molecule type" value="Genomic_DNA"/>
</dbReference>
<protein>
    <submittedName>
        <fullName evidence="6">DNA-binding transcriptional regulator, LysR family</fullName>
    </submittedName>
</protein>
<evidence type="ECO:0000259" key="5">
    <source>
        <dbReference type="PROSITE" id="PS50931"/>
    </source>
</evidence>
<dbReference type="AlphaFoldDB" id="A0A1I1T1C7"/>
<dbReference type="OrthoDB" id="8723543at2"/>
<proteinExistence type="inferred from homology"/>
<keyword evidence="7" id="KW-1185">Reference proteome</keyword>
<name>A0A1I1T1C7_9BURK</name>
<dbReference type="GO" id="GO:0003700">
    <property type="term" value="F:DNA-binding transcription factor activity"/>
    <property type="evidence" value="ECO:0007669"/>
    <property type="project" value="InterPro"/>
</dbReference>
<dbReference type="SUPFAM" id="SSF53850">
    <property type="entry name" value="Periplasmic binding protein-like II"/>
    <property type="match status" value="1"/>
</dbReference>
<dbReference type="Proteomes" id="UP000199517">
    <property type="component" value="Unassembled WGS sequence"/>
</dbReference>
<comment type="similarity">
    <text evidence="1">Belongs to the LysR transcriptional regulatory family.</text>
</comment>
<dbReference type="PANTHER" id="PTHR30537">
    <property type="entry name" value="HTH-TYPE TRANSCRIPTIONAL REGULATOR"/>
    <property type="match status" value="1"/>
</dbReference>
<dbReference type="InterPro" id="IPR000847">
    <property type="entry name" value="LysR_HTH_N"/>
</dbReference>
<dbReference type="Pfam" id="PF03466">
    <property type="entry name" value="LysR_substrate"/>
    <property type="match status" value="1"/>
</dbReference>
<dbReference type="InterPro" id="IPR058163">
    <property type="entry name" value="LysR-type_TF_proteobact-type"/>
</dbReference>
<dbReference type="RefSeq" id="WP_092950473.1">
    <property type="nucleotide sequence ID" value="NZ_FOMQ01000003.1"/>
</dbReference>
<dbReference type="Gene3D" id="1.10.10.10">
    <property type="entry name" value="Winged helix-like DNA-binding domain superfamily/Winged helix DNA-binding domain"/>
    <property type="match status" value="1"/>
</dbReference>
<dbReference type="InterPro" id="IPR036388">
    <property type="entry name" value="WH-like_DNA-bd_sf"/>
</dbReference>
<feature type="domain" description="HTH lysR-type" evidence="5">
    <location>
        <begin position="14"/>
        <end position="71"/>
    </location>
</feature>
<evidence type="ECO:0000256" key="3">
    <source>
        <dbReference type="ARBA" id="ARBA00023125"/>
    </source>
</evidence>
<gene>
    <name evidence="6" type="ORF">SAMN04489710_10359</name>
</gene>
<dbReference type="InterPro" id="IPR005119">
    <property type="entry name" value="LysR_subst-bd"/>
</dbReference>
<keyword evidence="4" id="KW-0804">Transcription</keyword>
<evidence type="ECO:0000256" key="2">
    <source>
        <dbReference type="ARBA" id="ARBA00023015"/>
    </source>
</evidence>
<dbReference type="GO" id="GO:0003677">
    <property type="term" value="F:DNA binding"/>
    <property type="evidence" value="ECO:0007669"/>
    <property type="project" value="UniProtKB-KW"/>
</dbReference>